<dbReference type="Proteomes" id="UP000092932">
    <property type="component" value="Chromosome"/>
</dbReference>
<dbReference type="EC" id="3.1.6.1" evidence="4"/>
<dbReference type="OrthoDB" id="9795675at2"/>
<dbReference type="SUPFAM" id="SSF53649">
    <property type="entry name" value="Alkaline phosphatase-like"/>
    <property type="match status" value="1"/>
</dbReference>
<feature type="domain" description="Sulfatase N-terminal" evidence="3">
    <location>
        <begin position="163"/>
        <end position="385"/>
    </location>
</feature>
<reference evidence="4 5" key="1">
    <citation type="submission" date="2016-07" db="EMBL/GenBank/DDBJ databases">
        <title>Complete genome sequence of Altererythrobacter dongtanensis KCTC 22672, a type strain with esterase isolated from tidal flat.</title>
        <authorList>
            <person name="Cheng H."/>
            <person name="Wu Y.-H."/>
            <person name="Zhou P."/>
            <person name="Huo Y.-Y."/>
            <person name="Wang C.-S."/>
            <person name="Xu X.-W."/>
        </authorList>
    </citation>
    <scope>NUCLEOTIDE SEQUENCE [LARGE SCALE GENOMIC DNA]</scope>
    <source>
        <strain evidence="4 5">KCTC 22672</strain>
    </source>
</reference>
<dbReference type="AlphaFoldDB" id="A0A1B2ABV6"/>
<dbReference type="EMBL" id="CP016591">
    <property type="protein sequence ID" value="ANY19591.1"/>
    <property type="molecule type" value="Genomic_DNA"/>
</dbReference>
<dbReference type="PATRIC" id="fig|692370.5.peg.1088"/>
<dbReference type="PANTHER" id="PTHR42693:SF53">
    <property type="entry name" value="ENDO-4-O-SULFATASE"/>
    <property type="match status" value="1"/>
</dbReference>
<dbReference type="STRING" id="692370.A6F68_01072"/>
<dbReference type="KEGG" id="ado:A6F68_01072"/>
<sequence>MTGLQCSWKTVRMSTWLLAACLVGGCVTREPETVSSPSPDRPPNILVLIADDVGVEKISTFDIGTNPPPTPNIDALARKGMIFDHVWSQPLCSPTRATILSGRYGFRTGVGSGVGGEGNDGPYPTEPPVPVSAPRELHEDLASVRRSVTPYRNFAAPRANDRRGLPAGSVALPAILGPTHATAAIGKWHLADLHNGWLEHPRLTGFQHFSVLMKNEPESYFSWIENVDGRLEQRTGYTPDRKVDDALAWLGRQDGQRPWFLWLAFNLAHFPMHAAPDAAQPERTSDPARLVDGMITELDRRVGRLLAGMDPEQRDNTIVVFLGDNGTTREAIGAPFRADGAKFTLYEGGLRVPLIFAGPGIPAGARSSALVNTTDLFATLAALTGHRIPAGAGEDSVSLHPYFVDPRRPSLRSFVFADEFSTGQGPEEGGFTIRDARYKLLVNLESEHLFDLSRDPYERSDLLADGTSPFEKEIVARLRGKVDELRAGAVFRPEGVKQ</sequence>
<dbReference type="PANTHER" id="PTHR42693">
    <property type="entry name" value="ARYLSULFATASE FAMILY MEMBER"/>
    <property type="match status" value="1"/>
</dbReference>
<accession>A0A1B2ABV6</accession>
<comment type="similarity">
    <text evidence="1">Belongs to the sulfatase family.</text>
</comment>
<keyword evidence="5" id="KW-1185">Reference proteome</keyword>
<dbReference type="InterPro" id="IPR017850">
    <property type="entry name" value="Alkaline_phosphatase_core_sf"/>
</dbReference>
<evidence type="ECO:0000256" key="1">
    <source>
        <dbReference type="ARBA" id="ARBA00008779"/>
    </source>
</evidence>
<dbReference type="InterPro" id="IPR050738">
    <property type="entry name" value="Sulfatase"/>
</dbReference>
<dbReference type="Gene3D" id="3.40.720.10">
    <property type="entry name" value="Alkaline Phosphatase, subunit A"/>
    <property type="match status" value="2"/>
</dbReference>
<dbReference type="InterPro" id="IPR000917">
    <property type="entry name" value="Sulfatase_N"/>
</dbReference>
<protein>
    <submittedName>
        <fullName evidence="4">Arylsulfatase</fullName>
        <ecNumber evidence="4">3.1.6.1</ecNumber>
    </submittedName>
</protein>
<evidence type="ECO:0000313" key="5">
    <source>
        <dbReference type="Proteomes" id="UP000092932"/>
    </source>
</evidence>
<keyword evidence="2 4" id="KW-0378">Hydrolase</keyword>
<feature type="domain" description="Sulfatase N-terminal" evidence="3">
    <location>
        <begin position="43"/>
        <end position="112"/>
    </location>
</feature>
<dbReference type="GO" id="GO:0004065">
    <property type="term" value="F:arylsulfatase activity"/>
    <property type="evidence" value="ECO:0007669"/>
    <property type="project" value="UniProtKB-EC"/>
</dbReference>
<organism evidence="4 5">
    <name type="scientific">Tsuneonella dongtanensis</name>
    <dbReference type="NCBI Taxonomy" id="692370"/>
    <lineage>
        <taxon>Bacteria</taxon>
        <taxon>Pseudomonadati</taxon>
        <taxon>Pseudomonadota</taxon>
        <taxon>Alphaproteobacteria</taxon>
        <taxon>Sphingomonadales</taxon>
        <taxon>Erythrobacteraceae</taxon>
        <taxon>Tsuneonella</taxon>
    </lineage>
</organism>
<dbReference type="Pfam" id="PF00884">
    <property type="entry name" value="Sulfatase"/>
    <property type="match status" value="2"/>
</dbReference>
<evidence type="ECO:0000256" key="2">
    <source>
        <dbReference type="ARBA" id="ARBA00022801"/>
    </source>
</evidence>
<evidence type="ECO:0000313" key="4">
    <source>
        <dbReference type="EMBL" id="ANY19591.1"/>
    </source>
</evidence>
<proteinExistence type="inferred from homology"/>
<gene>
    <name evidence="4" type="primary">atsA_5</name>
    <name evidence="4" type="ORF">A6F68_01072</name>
</gene>
<name>A0A1B2ABV6_9SPHN</name>
<evidence type="ECO:0000259" key="3">
    <source>
        <dbReference type="Pfam" id="PF00884"/>
    </source>
</evidence>